<evidence type="ECO:0000256" key="7">
    <source>
        <dbReference type="ARBA" id="ARBA00022989"/>
    </source>
</evidence>
<dbReference type="AlphaFoldDB" id="A0A6I8PAY5"/>
<name>A0A6I8PAY5_ORNAN</name>
<dbReference type="InterPro" id="IPR036539">
    <property type="entry name" value="Cyt_c_oxidase_su7a_sf"/>
</dbReference>
<evidence type="ECO:0000256" key="14">
    <source>
        <dbReference type="SAM" id="Phobius"/>
    </source>
</evidence>
<evidence type="ECO:0000256" key="10">
    <source>
        <dbReference type="ARBA" id="ARBA00023136"/>
    </source>
</evidence>
<dbReference type="Ensembl" id="ENSOANT00000067270.1">
    <property type="protein sequence ID" value="ENSOANP00000049936.1"/>
    <property type="gene ID" value="ENSOANG00000036920.1"/>
</dbReference>
<dbReference type="InParanoid" id="A0A6I8PAY5"/>
<accession>A0A6I8PAY5</accession>
<dbReference type="GO" id="GO:0045277">
    <property type="term" value="C:respiratory chain complex IV"/>
    <property type="evidence" value="ECO:0007669"/>
    <property type="project" value="InterPro"/>
</dbReference>
<dbReference type="GO" id="GO:0006119">
    <property type="term" value="P:oxidative phosphorylation"/>
    <property type="evidence" value="ECO:0000318"/>
    <property type="project" value="GO_Central"/>
</dbReference>
<protein>
    <recommendedName>
        <fullName evidence="11">Cytochrome c oxidase subunit 7A1, mitochondrial</fullName>
    </recommendedName>
    <alternativeName>
        <fullName evidence="12">Cytochrome c oxidase subunit VIIa-heart</fullName>
    </alternativeName>
</protein>
<dbReference type="OMA" id="VYCLGWA"/>
<keyword evidence="4 14" id="KW-0812">Transmembrane</keyword>
<dbReference type="GO" id="GO:0016491">
    <property type="term" value="F:oxidoreductase activity"/>
    <property type="evidence" value="ECO:0007669"/>
    <property type="project" value="UniProtKB-KW"/>
</dbReference>
<keyword evidence="8" id="KW-0560">Oxidoreductase</keyword>
<dbReference type="PANTHER" id="PTHR10510:SF5">
    <property type="entry name" value="CYTOCHROME C OXIDASE SUBUNIT 7A1, MITOCHONDRIAL"/>
    <property type="match status" value="1"/>
</dbReference>
<dbReference type="InterPro" id="IPR003177">
    <property type="entry name" value="Cytc_oxidase_su7a_met"/>
</dbReference>
<evidence type="ECO:0000256" key="13">
    <source>
        <dbReference type="ARBA" id="ARBA00049614"/>
    </source>
</evidence>
<evidence type="ECO:0000313" key="15">
    <source>
        <dbReference type="Ensembl" id="ENSOANP00000049936.1"/>
    </source>
</evidence>
<comment type="function">
    <text evidence="13">Component of the mitochondrial respiratory complex IV (CIV, also named cytochrome c oxidase complex), the last enzyme in the mitochondrial electron transport chain which drives oxidative phosphorylation. The CIV complex is the component of the respiratory chain that catalyzes the reduction of oxygen to water. Acts as an assembly factor that specifically drives the homodimerization of CIV complexes, mediating the formation of mitochondrial respiratory supercomplexes (respirasomes) containing two CIV: supercomplxes with two molecules of CIV show improved activity. Despite being highly expressed in brown adipose tissue, not required for thermogenesis.</text>
</comment>
<evidence type="ECO:0000256" key="6">
    <source>
        <dbReference type="ARBA" id="ARBA00022946"/>
    </source>
</evidence>
<dbReference type="GO" id="GO:0098803">
    <property type="term" value="C:respiratory chain complex"/>
    <property type="evidence" value="ECO:0000318"/>
    <property type="project" value="GO_Central"/>
</dbReference>
<dbReference type="SUPFAM" id="SSF81419">
    <property type="entry name" value="Mitochondrial cytochrome c oxidase subunit VIIa"/>
    <property type="match status" value="1"/>
</dbReference>
<evidence type="ECO:0000313" key="16">
    <source>
        <dbReference type="Proteomes" id="UP000002279"/>
    </source>
</evidence>
<comment type="subcellular location">
    <subcellularLocation>
        <location evidence="1">Mitochondrion inner membrane</location>
        <topology evidence="1">Single-pass membrane protein</topology>
    </subcellularLocation>
</comment>
<comment type="pathway">
    <text evidence="2">Energy metabolism; oxidative phosphorylation.</text>
</comment>
<keyword evidence="5" id="KW-0999">Mitochondrion inner membrane</keyword>
<organism evidence="15 16">
    <name type="scientific">Ornithorhynchus anatinus</name>
    <name type="common">Duckbill platypus</name>
    <dbReference type="NCBI Taxonomy" id="9258"/>
    <lineage>
        <taxon>Eukaryota</taxon>
        <taxon>Metazoa</taxon>
        <taxon>Chordata</taxon>
        <taxon>Craniata</taxon>
        <taxon>Vertebrata</taxon>
        <taxon>Euteleostomi</taxon>
        <taxon>Mammalia</taxon>
        <taxon>Monotremata</taxon>
        <taxon>Ornithorhynchidae</taxon>
        <taxon>Ornithorhynchus</taxon>
    </lineage>
</organism>
<feature type="transmembrane region" description="Helical" evidence="14">
    <location>
        <begin position="53"/>
        <end position="78"/>
    </location>
</feature>
<keyword evidence="6" id="KW-0809">Transit peptide</keyword>
<keyword evidence="10 14" id="KW-0472">Membrane</keyword>
<dbReference type="InterPro" id="IPR039297">
    <property type="entry name" value="COX7a"/>
</dbReference>
<dbReference type="Pfam" id="PF02238">
    <property type="entry name" value="COX7a"/>
    <property type="match status" value="1"/>
</dbReference>
<evidence type="ECO:0000256" key="5">
    <source>
        <dbReference type="ARBA" id="ARBA00022792"/>
    </source>
</evidence>
<evidence type="ECO:0000256" key="8">
    <source>
        <dbReference type="ARBA" id="ARBA00023002"/>
    </source>
</evidence>
<comment type="similarity">
    <text evidence="3">Belongs to the cytochrome c oxidase VIIa family.</text>
</comment>
<sequence>MRGLMISRSGALLRAFSSSARRSIENRVPEKQKLFQQDNGLPVHLKGGTRDALLYRLTMLLSVGGTCYSLYCLAWASYPHKKE</sequence>
<dbReference type="CDD" id="cd00928">
    <property type="entry name" value="Cyt_c_Oxidase_VIIa"/>
    <property type="match status" value="1"/>
</dbReference>
<dbReference type="RefSeq" id="XP_028920209.1">
    <property type="nucleotide sequence ID" value="XM_029064376.1"/>
</dbReference>
<dbReference type="FunCoup" id="A0A6I8PAY5">
    <property type="interactions" value="183"/>
</dbReference>
<keyword evidence="16" id="KW-1185">Reference proteome</keyword>
<reference evidence="15" key="3">
    <citation type="submission" date="2025-09" db="UniProtKB">
        <authorList>
            <consortium name="Ensembl"/>
        </authorList>
    </citation>
    <scope>IDENTIFICATION</scope>
    <source>
        <strain evidence="15">Glennie</strain>
    </source>
</reference>
<evidence type="ECO:0000256" key="11">
    <source>
        <dbReference type="ARBA" id="ARBA00040382"/>
    </source>
</evidence>
<proteinExistence type="inferred from homology"/>
<dbReference type="GO" id="GO:0005743">
    <property type="term" value="C:mitochondrial inner membrane"/>
    <property type="evidence" value="ECO:0007669"/>
    <property type="project" value="UniProtKB-SubCell"/>
</dbReference>
<dbReference type="GO" id="GO:0006123">
    <property type="term" value="P:mitochondrial electron transport, cytochrome c to oxygen"/>
    <property type="evidence" value="ECO:0007669"/>
    <property type="project" value="InterPro"/>
</dbReference>
<reference evidence="15" key="2">
    <citation type="submission" date="2025-08" db="UniProtKB">
        <authorList>
            <consortium name="Ensembl"/>
        </authorList>
    </citation>
    <scope>IDENTIFICATION</scope>
    <source>
        <strain evidence="15">Glennie</strain>
    </source>
</reference>
<dbReference type="Bgee" id="ENSOANG00000036920">
    <property type="expression patterns" value="Expressed in heart and 7 other cell types or tissues"/>
</dbReference>
<evidence type="ECO:0000256" key="4">
    <source>
        <dbReference type="ARBA" id="ARBA00022692"/>
    </source>
</evidence>
<dbReference type="Proteomes" id="UP000002279">
    <property type="component" value="Chromosome 5"/>
</dbReference>
<evidence type="ECO:0000256" key="9">
    <source>
        <dbReference type="ARBA" id="ARBA00023128"/>
    </source>
</evidence>
<dbReference type="OrthoDB" id="5966508at2759"/>
<dbReference type="PANTHER" id="PTHR10510">
    <property type="entry name" value="CYTOCHROME C OXIDASE POLYPEPTIDE 7A"/>
    <property type="match status" value="1"/>
</dbReference>
<evidence type="ECO:0000256" key="2">
    <source>
        <dbReference type="ARBA" id="ARBA00004673"/>
    </source>
</evidence>
<dbReference type="GeneID" id="114811991"/>
<dbReference type="GeneTree" id="ENSGT00940000162305"/>
<evidence type="ECO:0000256" key="12">
    <source>
        <dbReference type="ARBA" id="ARBA00041986"/>
    </source>
</evidence>
<evidence type="ECO:0000256" key="1">
    <source>
        <dbReference type="ARBA" id="ARBA00004434"/>
    </source>
</evidence>
<evidence type="ECO:0000256" key="3">
    <source>
        <dbReference type="ARBA" id="ARBA00009331"/>
    </source>
</evidence>
<dbReference type="FunFam" id="4.10.91.10:FF:000001">
    <property type="entry name" value="Cytochrome c oxidase subunit 7A1, mitochondrial"/>
    <property type="match status" value="1"/>
</dbReference>
<keyword evidence="7 14" id="KW-1133">Transmembrane helix</keyword>
<keyword evidence="9" id="KW-0496">Mitochondrion</keyword>
<dbReference type="GO" id="GO:0031966">
    <property type="term" value="C:mitochondrial membrane"/>
    <property type="evidence" value="ECO:0000318"/>
    <property type="project" value="GO_Central"/>
</dbReference>
<dbReference type="GO" id="GO:1902600">
    <property type="term" value="P:proton transmembrane transport"/>
    <property type="evidence" value="ECO:0007669"/>
    <property type="project" value="GOC"/>
</dbReference>
<dbReference type="KEGG" id="oaa:114811991"/>
<dbReference type="Gene3D" id="4.10.91.10">
    <property type="entry name" value="Cytochrome c oxidase, subunit VIIa"/>
    <property type="match status" value="1"/>
</dbReference>
<reference evidence="15 16" key="1">
    <citation type="journal article" date="2008" name="Nature">
        <title>Genome analysis of the platypus reveals unique signatures of evolution.</title>
        <authorList>
            <person name="Warren W.C."/>
            <person name="Hillier L.W."/>
            <person name="Marshall Graves J.A."/>
            <person name="Birney E."/>
            <person name="Ponting C.P."/>
            <person name="Grutzner F."/>
            <person name="Belov K."/>
            <person name="Miller W."/>
            <person name="Clarke L."/>
            <person name="Chinwalla A.T."/>
            <person name="Yang S.P."/>
            <person name="Heger A."/>
            <person name="Locke D.P."/>
            <person name="Miethke P."/>
            <person name="Waters P.D."/>
            <person name="Veyrunes F."/>
            <person name="Fulton L."/>
            <person name="Fulton B."/>
            <person name="Graves T."/>
            <person name="Wallis J."/>
            <person name="Puente X.S."/>
            <person name="Lopez-Otin C."/>
            <person name="Ordonez G.R."/>
            <person name="Eichler E.E."/>
            <person name="Chen L."/>
            <person name="Cheng Z."/>
            <person name="Deakin J.E."/>
            <person name="Alsop A."/>
            <person name="Thompson K."/>
            <person name="Kirby P."/>
            <person name="Papenfuss A.T."/>
            <person name="Wakefield M.J."/>
            <person name="Olender T."/>
            <person name="Lancet D."/>
            <person name="Huttley G.A."/>
            <person name="Smit A.F."/>
            <person name="Pask A."/>
            <person name="Temple-Smith P."/>
            <person name="Batzer M.A."/>
            <person name="Walker J.A."/>
            <person name="Konkel M.K."/>
            <person name="Harris R.S."/>
            <person name="Whittington C.M."/>
            <person name="Wong E.S."/>
            <person name="Gemmell N.J."/>
            <person name="Buschiazzo E."/>
            <person name="Vargas Jentzsch I.M."/>
            <person name="Merkel A."/>
            <person name="Schmitz J."/>
            <person name="Zemann A."/>
            <person name="Churakov G."/>
            <person name="Kriegs J.O."/>
            <person name="Brosius J."/>
            <person name="Murchison E.P."/>
            <person name="Sachidanandam R."/>
            <person name="Smith C."/>
            <person name="Hannon G.J."/>
            <person name="Tsend-Ayush E."/>
            <person name="McMillan D."/>
            <person name="Attenborough R."/>
            <person name="Rens W."/>
            <person name="Ferguson-Smith M."/>
            <person name="Lefevre C.M."/>
            <person name="Sharp J.A."/>
            <person name="Nicholas K.R."/>
            <person name="Ray D.A."/>
            <person name="Kube M."/>
            <person name="Reinhardt R."/>
            <person name="Pringle T.H."/>
            <person name="Taylor J."/>
            <person name="Jones R.C."/>
            <person name="Nixon B."/>
            <person name="Dacheux J.L."/>
            <person name="Niwa H."/>
            <person name="Sekita Y."/>
            <person name="Huang X."/>
            <person name="Stark A."/>
            <person name="Kheradpour P."/>
            <person name="Kellis M."/>
            <person name="Flicek P."/>
            <person name="Chen Y."/>
            <person name="Webber C."/>
            <person name="Hardison R."/>
            <person name="Nelson J."/>
            <person name="Hallsworth-Pepin K."/>
            <person name="Delehaunty K."/>
            <person name="Markovic C."/>
            <person name="Minx P."/>
            <person name="Feng Y."/>
            <person name="Kremitzki C."/>
            <person name="Mitreva M."/>
            <person name="Glasscock J."/>
            <person name="Wylie T."/>
            <person name="Wohldmann P."/>
            <person name="Thiru P."/>
            <person name="Nhan M.N."/>
            <person name="Pohl C.S."/>
            <person name="Smith S.M."/>
            <person name="Hou S."/>
            <person name="Nefedov M."/>
            <person name="de Jong P.J."/>
            <person name="Renfree M.B."/>
            <person name="Mardis E.R."/>
            <person name="Wilson R.K."/>
        </authorList>
    </citation>
    <scope>NUCLEOTIDE SEQUENCE [LARGE SCALE GENOMIC DNA]</scope>
    <source>
        <strain evidence="15 16">Glennie</strain>
    </source>
</reference>
<gene>
    <name evidence="15" type="primary">LOC114811991</name>
</gene>